<reference evidence="2" key="1">
    <citation type="journal article" date="2020" name="G3 (Bethesda)">
        <title>High-Quality Assemblies for Three Invasive Social Wasps from the &lt;i&gt;Vespula&lt;/i&gt; Genus.</title>
        <authorList>
            <person name="Harrop T.W.R."/>
            <person name="Guhlin J."/>
            <person name="McLaughlin G.M."/>
            <person name="Permina E."/>
            <person name="Stockwell P."/>
            <person name="Gilligan J."/>
            <person name="Le Lec M.F."/>
            <person name="Gruber M.A.M."/>
            <person name="Quinn O."/>
            <person name="Lovegrove M."/>
            <person name="Duncan E.J."/>
            <person name="Remnant E.J."/>
            <person name="Van Eeckhoven J."/>
            <person name="Graham B."/>
            <person name="Knapp R.A."/>
            <person name="Langford K.W."/>
            <person name="Kronenberg Z."/>
            <person name="Press M.O."/>
            <person name="Eacker S.M."/>
            <person name="Wilson-Rankin E.E."/>
            <person name="Purcell J."/>
            <person name="Lester P.J."/>
            <person name="Dearden P.K."/>
        </authorList>
    </citation>
    <scope>NUCLEOTIDE SEQUENCE</scope>
    <source>
        <strain evidence="2">Volc-1</strain>
    </source>
</reference>
<dbReference type="EMBL" id="JACSDY010000017">
    <property type="protein sequence ID" value="KAF7401889.1"/>
    <property type="molecule type" value="Genomic_DNA"/>
</dbReference>
<dbReference type="AlphaFoldDB" id="A0A834K7G4"/>
<evidence type="ECO:0000313" key="2">
    <source>
        <dbReference type="EMBL" id="KAF7401889.1"/>
    </source>
</evidence>
<feature type="compositionally biased region" description="Basic and acidic residues" evidence="1">
    <location>
        <begin position="1"/>
        <end position="15"/>
    </location>
</feature>
<accession>A0A834K7G4</accession>
<evidence type="ECO:0000313" key="3">
    <source>
        <dbReference type="Proteomes" id="UP000600918"/>
    </source>
</evidence>
<keyword evidence="3" id="KW-1185">Reference proteome</keyword>
<feature type="region of interest" description="Disordered" evidence="1">
    <location>
        <begin position="56"/>
        <end position="75"/>
    </location>
</feature>
<organism evidence="2 3">
    <name type="scientific">Vespula pensylvanica</name>
    <name type="common">Western yellow jacket</name>
    <name type="synonym">Wasp</name>
    <dbReference type="NCBI Taxonomy" id="30213"/>
    <lineage>
        <taxon>Eukaryota</taxon>
        <taxon>Metazoa</taxon>
        <taxon>Ecdysozoa</taxon>
        <taxon>Arthropoda</taxon>
        <taxon>Hexapoda</taxon>
        <taxon>Insecta</taxon>
        <taxon>Pterygota</taxon>
        <taxon>Neoptera</taxon>
        <taxon>Endopterygota</taxon>
        <taxon>Hymenoptera</taxon>
        <taxon>Apocrita</taxon>
        <taxon>Aculeata</taxon>
        <taxon>Vespoidea</taxon>
        <taxon>Vespidae</taxon>
        <taxon>Vespinae</taxon>
        <taxon>Vespula</taxon>
    </lineage>
</organism>
<dbReference type="Proteomes" id="UP000600918">
    <property type="component" value="Unassembled WGS sequence"/>
</dbReference>
<name>A0A834K7G4_VESPE</name>
<feature type="region of interest" description="Disordered" evidence="1">
    <location>
        <begin position="1"/>
        <end position="26"/>
    </location>
</feature>
<gene>
    <name evidence="2" type="ORF">H0235_015225</name>
</gene>
<protein>
    <submittedName>
        <fullName evidence="2">Uncharacterized protein</fullName>
    </submittedName>
</protein>
<evidence type="ECO:0000256" key="1">
    <source>
        <dbReference type="SAM" id="MobiDB-lite"/>
    </source>
</evidence>
<comment type="caution">
    <text evidence="2">The sequence shown here is derived from an EMBL/GenBank/DDBJ whole genome shotgun (WGS) entry which is preliminary data.</text>
</comment>
<sequence>MRGRRPLEDRVHGEGSDGDEEPREKCERAARWRIGTNRRRPYDVVGCSVGQWLCEEGLETPRPPPVASLPEKQGR</sequence>
<proteinExistence type="predicted"/>